<feature type="region of interest" description="Disordered" evidence="1">
    <location>
        <begin position="1352"/>
        <end position="1394"/>
    </location>
</feature>
<dbReference type="PANTHER" id="PTHR13743">
    <property type="entry name" value="BEIGE/BEACH-RELATED"/>
    <property type="match status" value="1"/>
</dbReference>
<feature type="compositionally biased region" description="Polar residues" evidence="1">
    <location>
        <begin position="1358"/>
        <end position="1379"/>
    </location>
</feature>
<dbReference type="Pfam" id="PF15787">
    <property type="entry name" value="DUF4704"/>
    <property type="match status" value="2"/>
</dbReference>
<dbReference type="Pfam" id="PF14844">
    <property type="entry name" value="PH_BEACH"/>
    <property type="match status" value="1"/>
</dbReference>
<dbReference type="PROSITE" id="PS51783">
    <property type="entry name" value="PH_BEACH"/>
    <property type="match status" value="1"/>
</dbReference>
<dbReference type="InterPro" id="IPR023362">
    <property type="entry name" value="PH-BEACH_dom"/>
</dbReference>
<dbReference type="InterPro" id="IPR011993">
    <property type="entry name" value="PH-like_dom_sf"/>
</dbReference>
<gene>
    <name evidence="3" type="primary">BCHC2_3</name>
    <name evidence="3" type="ORF">CFP56_006189</name>
</gene>
<proteinExistence type="predicted"/>
<feature type="region of interest" description="Disordered" evidence="1">
    <location>
        <begin position="1"/>
        <end position="22"/>
    </location>
</feature>
<feature type="compositionally biased region" description="Basic and acidic residues" evidence="1">
    <location>
        <begin position="95"/>
        <end position="108"/>
    </location>
</feature>
<feature type="compositionally biased region" description="Low complexity" evidence="1">
    <location>
        <begin position="2221"/>
        <end position="2235"/>
    </location>
</feature>
<protein>
    <submittedName>
        <fullName evidence="3">Beach domain-containing protein c2</fullName>
    </submittedName>
</protein>
<keyword evidence="4" id="KW-1185">Reference proteome</keyword>
<dbReference type="EMBL" id="PKMF04000135">
    <property type="protein sequence ID" value="KAK7847798.1"/>
    <property type="molecule type" value="Genomic_DNA"/>
</dbReference>
<organism evidence="3 4">
    <name type="scientific">Quercus suber</name>
    <name type="common">Cork oak</name>
    <dbReference type="NCBI Taxonomy" id="58331"/>
    <lineage>
        <taxon>Eukaryota</taxon>
        <taxon>Viridiplantae</taxon>
        <taxon>Streptophyta</taxon>
        <taxon>Embryophyta</taxon>
        <taxon>Tracheophyta</taxon>
        <taxon>Spermatophyta</taxon>
        <taxon>Magnoliopsida</taxon>
        <taxon>eudicotyledons</taxon>
        <taxon>Gunneridae</taxon>
        <taxon>Pentapetalae</taxon>
        <taxon>rosids</taxon>
        <taxon>fabids</taxon>
        <taxon>Fagales</taxon>
        <taxon>Fagaceae</taxon>
        <taxon>Quercus</taxon>
    </lineage>
</organism>
<evidence type="ECO:0000313" key="4">
    <source>
        <dbReference type="Proteomes" id="UP000237347"/>
    </source>
</evidence>
<evidence type="ECO:0000259" key="2">
    <source>
        <dbReference type="PROSITE" id="PS51783"/>
    </source>
</evidence>
<feature type="compositionally biased region" description="Basic and acidic residues" evidence="1">
    <location>
        <begin position="127"/>
        <end position="143"/>
    </location>
</feature>
<evidence type="ECO:0000313" key="3">
    <source>
        <dbReference type="EMBL" id="KAK7847798.1"/>
    </source>
</evidence>
<dbReference type="SUPFAM" id="SSF50729">
    <property type="entry name" value="PH domain-like"/>
    <property type="match status" value="1"/>
</dbReference>
<reference evidence="3 4" key="1">
    <citation type="journal article" date="2018" name="Sci. Data">
        <title>The draft genome sequence of cork oak.</title>
        <authorList>
            <person name="Ramos A.M."/>
            <person name="Usie A."/>
            <person name="Barbosa P."/>
            <person name="Barros P.M."/>
            <person name="Capote T."/>
            <person name="Chaves I."/>
            <person name="Simoes F."/>
            <person name="Abreu I."/>
            <person name="Carrasquinho I."/>
            <person name="Faro C."/>
            <person name="Guimaraes J.B."/>
            <person name="Mendonca D."/>
            <person name="Nobrega F."/>
            <person name="Rodrigues L."/>
            <person name="Saibo N.J.M."/>
            <person name="Varela M.C."/>
            <person name="Egas C."/>
            <person name="Matos J."/>
            <person name="Miguel C.M."/>
            <person name="Oliveira M.M."/>
            <person name="Ricardo C.P."/>
            <person name="Goncalves S."/>
        </authorList>
    </citation>
    <scope>NUCLEOTIDE SEQUENCE [LARGE SCALE GENOMIC DNA]</scope>
    <source>
        <strain evidence="4">cv. HL8</strain>
    </source>
</reference>
<feature type="compositionally biased region" description="Basic and acidic residues" evidence="1">
    <location>
        <begin position="71"/>
        <end position="80"/>
    </location>
</feature>
<accession>A0AAW0LBW6</accession>
<name>A0AAW0LBW6_QUESU</name>
<dbReference type="CDD" id="cd01201">
    <property type="entry name" value="PH_BEACH"/>
    <property type="match status" value="1"/>
</dbReference>
<feature type="compositionally biased region" description="Basic and acidic residues" evidence="1">
    <location>
        <begin position="8"/>
        <end position="19"/>
    </location>
</feature>
<evidence type="ECO:0000256" key="1">
    <source>
        <dbReference type="SAM" id="MobiDB-lite"/>
    </source>
</evidence>
<dbReference type="Proteomes" id="UP000237347">
    <property type="component" value="Unassembled WGS sequence"/>
</dbReference>
<feature type="compositionally biased region" description="Acidic residues" evidence="1">
    <location>
        <begin position="910"/>
        <end position="931"/>
    </location>
</feature>
<feature type="compositionally biased region" description="Polar residues" evidence="1">
    <location>
        <begin position="936"/>
        <end position="945"/>
    </location>
</feature>
<dbReference type="PANTHER" id="PTHR13743:SF157">
    <property type="entry name" value="BEACH DOMAIN-CONTAINING PROTEIN C2"/>
    <property type="match status" value="1"/>
</dbReference>
<feature type="region of interest" description="Disordered" evidence="1">
    <location>
        <begin position="2197"/>
        <end position="2244"/>
    </location>
</feature>
<feature type="compositionally biased region" description="Polar residues" evidence="1">
    <location>
        <begin position="2007"/>
        <end position="2024"/>
    </location>
</feature>
<dbReference type="Gene3D" id="2.30.29.30">
    <property type="entry name" value="Pleckstrin-homology domain (PH domain)/Phosphotyrosine-binding domain (PTB)"/>
    <property type="match status" value="1"/>
</dbReference>
<comment type="caution">
    <text evidence="3">The sequence shown here is derived from an EMBL/GenBank/DDBJ whole genome shotgun (WGS) entry which is preliminary data.</text>
</comment>
<sequence>MEEEEEVKEVKEISEKNSDSNELISGVQEKIGSSQRVINGIGTEIGNTIVGPLGVDSVTAVMDEEQFEQVSLKDQEKSADESLGGGDLESNRSSSSDHVRHSSDRFHDGSQLSGMSGAEIDSSPVAETKHDYPISGPGRERQVGHKKSSSSTSFDSSVYTDAAYSPISSPPRPRPKPVMPNVSPELLHLVDSAIMGKPESLEKLKNIVTGEENFGSGDEMDSIAFLVVDSLLATMGGVESFEEDEDNNPPSVMLNSRAATVSGELIPWLPWAGDSEVIMSPRTRMVRGLLAILRACTRNRAMCSMAGLLGVLLSTAEKIFAQEVGSTEQMRWDGTPLCYCIQYLAGHSLSVIDLHKWLQVITRTLTTVWATRLMLALEKAMGGKESKGPAQTFEFDGESSGLLGPEAYFHAQFLVVECGSGKGKKASLHFTHAFKPQCWYFIGLEHTCKQGLLGKAESELRLYIDGSLYESRPFEFPRISKSLAFCCIGTNPPPTMAGLQRRRRQCPLFAEMGPVYIFKEPIGPERMARLASRGGDVLPSFGSGAGLPWLAANDHVQSLAEESSLLDAEIGGCIYLLYHPSLLSGRFCPDASPSGAAGMLRRPAEVLGQVHVATRMRPVEALWALAYGGPMSLLPLAVSDVDKDSLDPQPGNFPFSLATATLASPIFRIISMAIQHPWNNEELCRTKGPEVLSRILNFLLQSLSSLDDGKRNGVGNEELVAAIVSLCQFQKINHALKVHLFSTLLLDLKIWSLCNYGLQKKLLSSLADMVFTESSVMRDANAIQMLLDGCRICYWTIHEKDSVNTFSLKESMRPVGEVNALVDELLVIIELLVGAAPPSFASDDVRCLLGFMVDCPQPNQVARVLHLMYRLVVQPNTFRAQTFAEAFLACGGLETLLVLLQREAKSGDSSDIDTVTESDESLSVEEPELDCDSGVPETSQDNVGSTEEKEFVLHEKDCDSQPLESGISPVAYSPSMKVERMTSASENPLIKNLGGISLSISADNARNNVYNIDKSDGIVVGIIGLLGALLASGHLKFGSHASSDMSSNLFGSGLPDGGGTMFDDKVCLLLYALQKAFHAAPNRLMTGNVYTALMGASLLYNTLENSLSRGGLSMPYELMQINASSADDGLNFYDSGHRFEHSQLLLVLLRSLPYASRSFQSRALQDLLFLACSHPENRSSLINMEEWPEWILEILISNHELGASKSLNSTGLGDIEDLIHNFLIIMLEHSMRQKDGWKDIEATIHCAEWLSIVGGSSTGDQRVRREESLPIFKRRLLGGLLDFAARELQVQQTQVIAAAAAGVAAEGLSPKDSRAEAENAAQLSVALVENAIVILMLVEDHLRLQSKLSCASRAKDGSPSSISLASPLNNHPNSLTTGRESMEAMGDRRSSSSDSGGLALDVLASMADTNGQVSAAVMERLTAAAAAEPYESVACAFVSYGSCAMDIAEGWKYRSRLWYGVDHPSKTAISGGGGSGWESWKSALEKDANGNWIELPLVKKSVAMLQALLLDESGLGGGLGIGGGSGTGMGGMAALYQLLDSDQPFLCMLRMVLLSMREEDDGEDTMLMRSVSLEDGIPEGRKPRSALLWSVLSPVLNMPISDSKRQRVLVASCVIYSEVWHAVGRDRKPLRKQYLEAILPPFVAVLRRWRPLLAGIHELATADGLNPLIVDDRALAADALPIEVIGDSWAAAFASPPAAMALAMIAAGASGGESSAPATNLQLKRDSSLLERKTARLHTFSSFHKPLEEPNKSPALPKDKAAAKAAALAAARDLERSAKIGSGRGLSAVAMATSAQRRNASDMERVKRWNVSEAMGVAWMECLQPVDTRSVYGKDFNALSYKFIAVLVASFALARNKQRSEIDRRAQVDVIARHRFSTGICAWRKLIHCLIEMNCLFGPFGDHLCNPARVFWKLDLMESASRMRPCLRRNYRGSDHFGAAANYEDHIETKQDQENVINSSNAPILAAEAISMEPVNEEDEQVEIDNSDIRAHETKHGADVQPRASGTAKQTTQASLGGNDQLTSDQDLVQSSSAVAPGYVPSELDERIVFELPSSMVRPLRVVRGTFQVTSRRINFIVDNSEANITDGLECSTELRGLEKDHSWLMSSLHQIYSRRYLLRRSALELFMVDRSNFFFDFGSVEGRRNAYRAIVQARPPHLNNIYLATQRPDQLLKRTQLMERWASCIEELGRLTLDDARTVGNTSEPAVGRGRQAGRRQRQGGRQSSQRPTSSRRQTPGPTSGRR</sequence>
<feature type="region of interest" description="Disordered" evidence="1">
    <location>
        <begin position="66"/>
        <end position="157"/>
    </location>
</feature>
<dbReference type="InterPro" id="IPR031570">
    <property type="entry name" value="NBEA/BDCP_DUF4704"/>
</dbReference>
<feature type="region of interest" description="Disordered" evidence="1">
    <location>
        <begin position="1993"/>
        <end position="2024"/>
    </location>
</feature>
<feature type="compositionally biased region" description="Basic and acidic residues" evidence="1">
    <location>
        <begin position="1380"/>
        <end position="1391"/>
    </location>
</feature>
<feature type="domain" description="BEACH-type PH" evidence="2">
    <location>
        <begin position="2043"/>
        <end position="2152"/>
    </location>
</feature>
<dbReference type="InterPro" id="IPR050865">
    <property type="entry name" value="BEACH_Domain"/>
</dbReference>
<feature type="region of interest" description="Disordered" evidence="1">
    <location>
        <begin position="908"/>
        <end position="945"/>
    </location>
</feature>